<gene>
    <name evidence="2" type="ORF">K457DRAFT_31803</name>
</gene>
<evidence type="ECO:0000313" key="2">
    <source>
        <dbReference type="EMBL" id="OAQ30216.1"/>
    </source>
</evidence>
<proteinExistence type="predicted"/>
<feature type="region of interest" description="Disordered" evidence="1">
    <location>
        <begin position="23"/>
        <end position="46"/>
    </location>
</feature>
<dbReference type="Proteomes" id="UP000078512">
    <property type="component" value="Unassembled WGS sequence"/>
</dbReference>
<sequence length="295" mass="33663">MRPRKLKCPDFFNCSLPKSEQVPAHTSRYHDPRPTFITNPIAGRPPLKVQRDPARAMHYPCPHPKCDHTSILRTDPRQHQLVCEYRDRTRFNRPTEDEILARRKRKMQPLGRRQQLQQKQPQRRRAVPRLPVYQLASSRGRSTTPAVSRLPGLTTVVTPAAVAPAALAPSHISRTPTNTLPSTTIDQILVTMHQLTRTVSGFSKELDQQTESIDAIGERMDWLTDQIDQIRRRNASLEVHTESLRIDAGLVEDHLGDLVQDNRRVKEQFRGVLEDVGKMQAMAMGLGQQDIIHLD</sequence>
<keyword evidence="3" id="KW-1185">Reference proteome</keyword>
<dbReference type="AlphaFoldDB" id="A0A197K0J7"/>
<reference evidence="2 3" key="1">
    <citation type="submission" date="2016-05" db="EMBL/GenBank/DDBJ databases">
        <title>Genome sequencing reveals origins of a unique bacterial endosymbiosis in the earliest lineages of terrestrial Fungi.</title>
        <authorList>
            <consortium name="DOE Joint Genome Institute"/>
            <person name="Uehling J."/>
            <person name="Gryganskyi A."/>
            <person name="Hameed K."/>
            <person name="Tschaplinski T."/>
            <person name="Misztal P."/>
            <person name="Wu S."/>
            <person name="Desiro A."/>
            <person name="Vande Pol N."/>
            <person name="Du Z.-Y."/>
            <person name="Zienkiewicz A."/>
            <person name="Zienkiewicz K."/>
            <person name="Morin E."/>
            <person name="Tisserant E."/>
            <person name="Splivallo R."/>
            <person name="Hainaut M."/>
            <person name="Henrissat B."/>
            <person name="Ohm R."/>
            <person name="Kuo A."/>
            <person name="Yan J."/>
            <person name="Lipzen A."/>
            <person name="Nolan M."/>
            <person name="Labutti K."/>
            <person name="Barry K."/>
            <person name="Goldstein A."/>
            <person name="Labbe J."/>
            <person name="Schadt C."/>
            <person name="Tuskan G."/>
            <person name="Grigoriev I."/>
            <person name="Martin F."/>
            <person name="Vilgalys R."/>
            <person name="Bonito G."/>
        </authorList>
    </citation>
    <scope>NUCLEOTIDE SEQUENCE [LARGE SCALE GENOMIC DNA]</scope>
    <source>
        <strain evidence="2 3">AG-77</strain>
    </source>
</reference>
<feature type="compositionally biased region" description="Low complexity" evidence="1">
    <location>
        <begin position="108"/>
        <end position="120"/>
    </location>
</feature>
<dbReference type="EMBL" id="KV442036">
    <property type="protein sequence ID" value="OAQ30216.1"/>
    <property type="molecule type" value="Genomic_DNA"/>
</dbReference>
<protein>
    <submittedName>
        <fullName evidence="2">Uncharacterized protein</fullName>
    </submittedName>
</protein>
<feature type="region of interest" description="Disordered" evidence="1">
    <location>
        <begin position="104"/>
        <end position="126"/>
    </location>
</feature>
<evidence type="ECO:0000256" key="1">
    <source>
        <dbReference type="SAM" id="MobiDB-lite"/>
    </source>
</evidence>
<accession>A0A197K0J7</accession>
<name>A0A197K0J7_9FUNG</name>
<organism evidence="2 3">
    <name type="scientific">Linnemannia elongata AG-77</name>
    <dbReference type="NCBI Taxonomy" id="1314771"/>
    <lineage>
        <taxon>Eukaryota</taxon>
        <taxon>Fungi</taxon>
        <taxon>Fungi incertae sedis</taxon>
        <taxon>Mucoromycota</taxon>
        <taxon>Mortierellomycotina</taxon>
        <taxon>Mortierellomycetes</taxon>
        <taxon>Mortierellales</taxon>
        <taxon>Mortierellaceae</taxon>
        <taxon>Linnemannia</taxon>
    </lineage>
</organism>
<dbReference type="OrthoDB" id="2400953at2759"/>
<evidence type="ECO:0000313" key="3">
    <source>
        <dbReference type="Proteomes" id="UP000078512"/>
    </source>
</evidence>